<proteinExistence type="predicted"/>
<keyword evidence="1" id="KW-0479">Metal-binding</keyword>
<dbReference type="PANTHER" id="PTHR31286:SF178">
    <property type="entry name" value="DUF4283 DOMAIN-CONTAINING PROTEIN"/>
    <property type="match status" value="1"/>
</dbReference>
<gene>
    <name evidence="4" type="ORF">MERR_LOCUS40794</name>
    <name evidence="3" type="ORF">MERR_LOCUS7101</name>
</gene>
<dbReference type="SUPFAM" id="SSF57850">
    <property type="entry name" value="RING/U-box"/>
    <property type="match status" value="1"/>
</dbReference>
<dbReference type="OrthoDB" id="1071479at2759"/>
<dbReference type="EMBL" id="CACVBM020001540">
    <property type="protein sequence ID" value="CAA7053558.1"/>
    <property type="molecule type" value="Genomic_DNA"/>
</dbReference>
<dbReference type="Gene3D" id="3.30.40.10">
    <property type="entry name" value="Zinc/RING finger domain, C3HC4 (zinc finger)"/>
    <property type="match status" value="1"/>
</dbReference>
<dbReference type="Pfam" id="PF14392">
    <property type="entry name" value="zf-CCHC_4"/>
    <property type="match status" value="1"/>
</dbReference>
<dbReference type="PANTHER" id="PTHR31286">
    <property type="entry name" value="GLYCINE-RICH CELL WALL STRUCTURAL PROTEIN 1.8-LIKE"/>
    <property type="match status" value="1"/>
</dbReference>
<dbReference type="Proteomes" id="UP000467841">
    <property type="component" value="Unassembled WGS sequence"/>
</dbReference>
<dbReference type="InterPro" id="IPR040256">
    <property type="entry name" value="At4g02000-like"/>
</dbReference>
<dbReference type="Pfam" id="PF13639">
    <property type="entry name" value="zf-RING_2"/>
    <property type="match status" value="1"/>
</dbReference>
<reference evidence="4 5" key="1">
    <citation type="submission" date="2020-01" db="EMBL/GenBank/DDBJ databases">
        <authorList>
            <person name="Mishra B."/>
        </authorList>
    </citation>
    <scope>NUCLEOTIDE SEQUENCE [LARGE SCALE GENOMIC DNA]</scope>
</reference>
<feature type="domain" description="RING-type" evidence="2">
    <location>
        <begin position="451"/>
        <end position="492"/>
    </location>
</feature>
<keyword evidence="1" id="KW-0863">Zinc-finger</keyword>
<evidence type="ECO:0000313" key="5">
    <source>
        <dbReference type="Proteomes" id="UP000467841"/>
    </source>
</evidence>
<accession>A0A6D2KNN1</accession>
<dbReference type="InterPro" id="IPR013083">
    <property type="entry name" value="Znf_RING/FYVE/PHD"/>
</dbReference>
<keyword evidence="5" id="KW-1185">Reference proteome</keyword>
<name>A0A6D2KNN1_9BRAS</name>
<dbReference type="EMBL" id="CACVBM020000497">
    <property type="protein sequence ID" value="CAA7019866.1"/>
    <property type="molecule type" value="Genomic_DNA"/>
</dbReference>
<protein>
    <recommendedName>
        <fullName evidence="2">RING-type domain-containing protein</fullName>
    </recommendedName>
</protein>
<dbReference type="SMART" id="SM00184">
    <property type="entry name" value="RING"/>
    <property type="match status" value="1"/>
</dbReference>
<evidence type="ECO:0000259" key="2">
    <source>
        <dbReference type="PROSITE" id="PS50089"/>
    </source>
</evidence>
<dbReference type="GO" id="GO:0008270">
    <property type="term" value="F:zinc ion binding"/>
    <property type="evidence" value="ECO:0007669"/>
    <property type="project" value="UniProtKB-KW"/>
</dbReference>
<dbReference type="AlphaFoldDB" id="A0A6D2KNN1"/>
<organism evidence="4 5">
    <name type="scientific">Microthlaspi erraticum</name>
    <dbReference type="NCBI Taxonomy" id="1685480"/>
    <lineage>
        <taxon>Eukaryota</taxon>
        <taxon>Viridiplantae</taxon>
        <taxon>Streptophyta</taxon>
        <taxon>Embryophyta</taxon>
        <taxon>Tracheophyta</taxon>
        <taxon>Spermatophyta</taxon>
        <taxon>Magnoliopsida</taxon>
        <taxon>eudicotyledons</taxon>
        <taxon>Gunneridae</taxon>
        <taxon>Pentapetalae</taxon>
        <taxon>rosids</taxon>
        <taxon>malvids</taxon>
        <taxon>Brassicales</taxon>
        <taxon>Brassicaceae</taxon>
        <taxon>Coluteocarpeae</taxon>
        <taxon>Microthlaspi</taxon>
    </lineage>
</organism>
<evidence type="ECO:0000313" key="4">
    <source>
        <dbReference type="EMBL" id="CAA7053558.1"/>
    </source>
</evidence>
<evidence type="ECO:0000313" key="3">
    <source>
        <dbReference type="EMBL" id="CAA7019866.1"/>
    </source>
</evidence>
<dbReference type="InterPro" id="IPR025836">
    <property type="entry name" value="Zn_knuckle_CX2CX4HX4C"/>
</dbReference>
<evidence type="ECO:0000256" key="1">
    <source>
        <dbReference type="PROSITE-ProRule" id="PRU00175"/>
    </source>
</evidence>
<dbReference type="InterPro" id="IPR001841">
    <property type="entry name" value="Znf_RING"/>
</dbReference>
<keyword evidence="1" id="KW-0862">Zinc</keyword>
<sequence>MEIEACMQGLVAHPKLSLVGKFFTSLVPPSFDRTESTLRQQWKLSGSLKVFPLEKDDIEKSDKKNVISEGPWNVDGIILVLKKCPQNISIAEIDFSVACFWVKVIGLPYFQYTEEDGEKIGKKLSDEPLIDFEYERSIKYYWANAEINLKKPLPPGFYINGKSRKRPFVQFKYKNLGDFCENCGMISHRKCGEVAKIRPLTREFKTNVYGPWLRYDNEQAGNNSLPVKLYYSQPCHYVGLEYEETVTHAQFYVRVVVDVIYASEHEWGSKKLTRSLFKSQYSYYFRFPCFPTSVIKDVLALEIDSISPLAKLTAEDKASIVHGLVDHIMKQRKSWSGNKWVPFIVTVEKTVMIPPVDMEAMLEEDKDIELRGTINEEIIELVVSSLGKSDDLLMKTVRDAIAKVGLTHFGDSYIELWVRCAKDSVSERRLDRSNHKVVRVLGPDMDRFGICCICQEEFFLGDLATFISPCSHVFHTRCIDKWIQESSKCPLCCIQLQVFETKAKA</sequence>
<dbReference type="PROSITE" id="PS50089">
    <property type="entry name" value="ZF_RING_2"/>
    <property type="match status" value="1"/>
</dbReference>